<evidence type="ECO:0000256" key="1">
    <source>
        <dbReference type="ARBA" id="ARBA00022723"/>
    </source>
</evidence>
<name>A0AA92IE36_RALSL</name>
<evidence type="ECO:0000313" key="7">
    <source>
        <dbReference type="Proteomes" id="UP000310553"/>
    </source>
</evidence>
<keyword evidence="1" id="KW-0479">Metal-binding</keyword>
<dbReference type="SUPFAM" id="SSF57716">
    <property type="entry name" value="Glucocorticoid receptor-like (DNA-binding domain)"/>
    <property type="match status" value="1"/>
</dbReference>
<sequence length="122" mass="13938">MAQLTEAQQHQLIALLDEQEARLRRQLTELESVSPADAEPAVEPYEEVDLADVEASERAADMMRNHYRTELAQIVVARERLAEGRYGLCIDCGEVIPFLRLQAQPTAQCCVACQRKRERRWA</sequence>
<evidence type="ECO:0000259" key="5">
    <source>
        <dbReference type="Pfam" id="PF01258"/>
    </source>
</evidence>
<dbReference type="Pfam" id="PF01258">
    <property type="entry name" value="zf-dskA_traR"/>
    <property type="match status" value="1"/>
</dbReference>
<organism evidence="6 7">
    <name type="scientific">Ralstonia solanacearum</name>
    <name type="common">Pseudomonas solanacearum</name>
    <dbReference type="NCBI Taxonomy" id="305"/>
    <lineage>
        <taxon>Bacteria</taxon>
        <taxon>Pseudomonadati</taxon>
        <taxon>Pseudomonadota</taxon>
        <taxon>Betaproteobacteria</taxon>
        <taxon>Burkholderiales</taxon>
        <taxon>Burkholderiaceae</taxon>
        <taxon>Ralstonia</taxon>
        <taxon>Ralstonia solanacearum species complex</taxon>
    </lineage>
</organism>
<dbReference type="Gene3D" id="1.20.120.910">
    <property type="entry name" value="DksA, coiled-coil domain"/>
    <property type="match status" value="1"/>
</dbReference>
<reference evidence="6 7" key="1">
    <citation type="submission" date="2019-04" db="EMBL/GenBank/DDBJ databases">
        <title>Complete Genome of UW386 and Higher Quality Genome of UW700.</title>
        <authorList>
            <person name="Jacobs J."/>
            <person name="Perez A."/>
            <person name="Steidl O."/>
            <person name="Allen C."/>
        </authorList>
    </citation>
    <scope>NUCLEOTIDE SEQUENCE [LARGE SCALE GENOMIC DNA]</scope>
    <source>
        <strain evidence="6 7">UW386</strain>
    </source>
</reference>
<dbReference type="InterPro" id="IPR000962">
    <property type="entry name" value="Znf_DskA_TraR"/>
</dbReference>
<evidence type="ECO:0000256" key="3">
    <source>
        <dbReference type="ARBA" id="ARBA00022833"/>
    </source>
</evidence>
<dbReference type="GO" id="GO:0008270">
    <property type="term" value="F:zinc ion binding"/>
    <property type="evidence" value="ECO:0007669"/>
    <property type="project" value="UniProtKB-KW"/>
</dbReference>
<protein>
    <submittedName>
        <fullName evidence="6">TraR/DksA family transcriptional regulator</fullName>
    </submittedName>
</protein>
<proteinExistence type="predicted"/>
<dbReference type="AlphaFoldDB" id="A0AA92IE36"/>
<accession>A0AA92IE36</accession>
<dbReference type="Proteomes" id="UP000310553">
    <property type="component" value="Chromosome"/>
</dbReference>
<evidence type="ECO:0000256" key="4">
    <source>
        <dbReference type="PROSITE-ProRule" id="PRU00510"/>
    </source>
</evidence>
<dbReference type="PANTHER" id="PTHR33823:SF4">
    <property type="entry name" value="GENERAL STRESS PROTEIN 16O"/>
    <property type="match status" value="1"/>
</dbReference>
<gene>
    <name evidence="6" type="ORF">E7Z57_09345</name>
</gene>
<keyword evidence="2" id="KW-0863">Zinc-finger</keyword>
<evidence type="ECO:0000256" key="2">
    <source>
        <dbReference type="ARBA" id="ARBA00022771"/>
    </source>
</evidence>
<evidence type="ECO:0000313" key="6">
    <source>
        <dbReference type="EMBL" id="QCX49291.1"/>
    </source>
</evidence>
<feature type="domain" description="Zinc finger DksA/TraR C4-type" evidence="5">
    <location>
        <begin position="84"/>
        <end position="119"/>
    </location>
</feature>
<dbReference type="PROSITE" id="PS51128">
    <property type="entry name" value="ZF_DKSA_2"/>
    <property type="match status" value="1"/>
</dbReference>
<feature type="zinc finger region" description="dksA C4-type" evidence="4">
    <location>
        <begin position="89"/>
        <end position="113"/>
    </location>
</feature>
<keyword evidence="3" id="KW-0862">Zinc</keyword>
<dbReference type="PANTHER" id="PTHR33823">
    <property type="entry name" value="RNA POLYMERASE-BINDING TRANSCRIPTION FACTOR DKSA-RELATED"/>
    <property type="match status" value="1"/>
</dbReference>
<dbReference type="EMBL" id="CP039339">
    <property type="protein sequence ID" value="QCX49291.1"/>
    <property type="molecule type" value="Genomic_DNA"/>
</dbReference>